<evidence type="ECO:0000313" key="2">
    <source>
        <dbReference type="EMBL" id="MBK7673485.1"/>
    </source>
</evidence>
<protein>
    <submittedName>
        <fullName evidence="2">DUF4351 domain-containing protein</fullName>
    </submittedName>
</protein>
<dbReference type="EMBL" id="JADJMH010000001">
    <property type="protein sequence ID" value="MBK7673485.1"/>
    <property type="molecule type" value="Genomic_DNA"/>
</dbReference>
<organism evidence="2 3">
    <name type="scientific">Candidatus Accumulibacter proximus</name>
    <dbReference type="NCBI Taxonomy" id="2954385"/>
    <lineage>
        <taxon>Bacteria</taxon>
        <taxon>Pseudomonadati</taxon>
        <taxon>Pseudomonadota</taxon>
        <taxon>Betaproteobacteria</taxon>
        <taxon>Candidatus Accumulibacter</taxon>
    </lineage>
</organism>
<sequence length="75" mass="8635">MPYIASVERIGIEKGIQQGMQQWESALLERQLTRRFGPHSAETLARLQAATVEQLEQWAENILDATTLEEVFKDY</sequence>
<dbReference type="InterPro" id="IPR025587">
    <property type="entry name" value="DUF4351"/>
</dbReference>
<dbReference type="AlphaFoldDB" id="A0A935PYA9"/>
<feature type="domain" description="DUF4351" evidence="1">
    <location>
        <begin position="17"/>
        <end position="71"/>
    </location>
</feature>
<reference evidence="2 3" key="1">
    <citation type="submission" date="2020-10" db="EMBL/GenBank/DDBJ databases">
        <title>Connecting structure to function with the recovery of over 1000 high-quality activated sludge metagenome-assembled genomes encoding full-length rRNA genes using long-read sequencing.</title>
        <authorList>
            <person name="Singleton C.M."/>
            <person name="Petriglieri F."/>
            <person name="Kristensen J.M."/>
            <person name="Kirkegaard R.H."/>
            <person name="Michaelsen T.Y."/>
            <person name="Andersen M.H."/>
            <person name="Karst S.M."/>
            <person name="Dueholm M.S."/>
            <person name="Nielsen P.H."/>
            <person name="Albertsen M."/>
        </authorList>
    </citation>
    <scope>NUCLEOTIDE SEQUENCE [LARGE SCALE GENOMIC DNA]</scope>
    <source>
        <strain evidence="2">EsbW_18-Q3-R4-48_BATAC.285</strain>
    </source>
</reference>
<dbReference type="Proteomes" id="UP000697998">
    <property type="component" value="Unassembled WGS sequence"/>
</dbReference>
<dbReference type="PANTHER" id="PTHR35586:SF1">
    <property type="entry name" value="SLL1691 PROTEIN"/>
    <property type="match status" value="1"/>
</dbReference>
<evidence type="ECO:0000313" key="3">
    <source>
        <dbReference type="Proteomes" id="UP000697998"/>
    </source>
</evidence>
<dbReference type="Pfam" id="PF14261">
    <property type="entry name" value="DUF4351"/>
    <property type="match status" value="1"/>
</dbReference>
<gene>
    <name evidence="2" type="ORF">IPJ27_01225</name>
</gene>
<accession>A0A935PYA9</accession>
<comment type="caution">
    <text evidence="2">The sequence shown here is derived from an EMBL/GenBank/DDBJ whole genome shotgun (WGS) entry which is preliminary data.</text>
</comment>
<proteinExistence type="predicted"/>
<dbReference type="PANTHER" id="PTHR35586">
    <property type="entry name" value="SLL1691 PROTEIN"/>
    <property type="match status" value="1"/>
</dbReference>
<evidence type="ECO:0000259" key="1">
    <source>
        <dbReference type="Pfam" id="PF14261"/>
    </source>
</evidence>
<name>A0A935PYA9_9PROT</name>